<reference evidence="1" key="1">
    <citation type="submission" date="2015-12" db="EMBL/GenBank/DDBJ databases">
        <title>Gene expression during late stages of embryo sac development: a critical building block for successful pollen-pistil interactions.</title>
        <authorList>
            <person name="Liu Y."/>
            <person name="Joly V."/>
            <person name="Sabar M."/>
            <person name="Matton D.P."/>
        </authorList>
    </citation>
    <scope>NUCLEOTIDE SEQUENCE</scope>
</reference>
<evidence type="ECO:0000313" key="1">
    <source>
        <dbReference type="EMBL" id="JAP10106.1"/>
    </source>
</evidence>
<proteinExistence type="predicted"/>
<name>A0A0V0GQC3_SOLCH</name>
<dbReference type="AlphaFoldDB" id="A0A0V0GQC3"/>
<dbReference type="EMBL" id="GEDG01033726">
    <property type="protein sequence ID" value="JAP10106.1"/>
    <property type="molecule type" value="Transcribed_RNA"/>
</dbReference>
<protein>
    <submittedName>
        <fullName evidence="1">Putative ovule protein</fullName>
    </submittedName>
</protein>
<accession>A0A0V0GQC3</accession>
<sequence length="64" mass="7243">PFPEVSVEFSKVDVGADCIDVVITKLLPSFFPRIRGEQITEKHEVSNEDETEPWFDAASSRLAY</sequence>
<feature type="non-terminal residue" evidence="1">
    <location>
        <position position="1"/>
    </location>
</feature>
<organism evidence="1">
    <name type="scientific">Solanum chacoense</name>
    <name type="common">Chaco potato</name>
    <dbReference type="NCBI Taxonomy" id="4108"/>
    <lineage>
        <taxon>Eukaryota</taxon>
        <taxon>Viridiplantae</taxon>
        <taxon>Streptophyta</taxon>
        <taxon>Embryophyta</taxon>
        <taxon>Tracheophyta</taxon>
        <taxon>Spermatophyta</taxon>
        <taxon>Magnoliopsida</taxon>
        <taxon>eudicotyledons</taxon>
        <taxon>Gunneridae</taxon>
        <taxon>Pentapetalae</taxon>
        <taxon>asterids</taxon>
        <taxon>lamiids</taxon>
        <taxon>Solanales</taxon>
        <taxon>Solanaceae</taxon>
        <taxon>Solanoideae</taxon>
        <taxon>Solaneae</taxon>
        <taxon>Solanum</taxon>
    </lineage>
</organism>